<organism evidence="2 3">
    <name type="scientific">Exaiptasia diaphana</name>
    <name type="common">Tropical sea anemone</name>
    <name type="synonym">Aiptasia pulchella</name>
    <dbReference type="NCBI Taxonomy" id="2652724"/>
    <lineage>
        <taxon>Eukaryota</taxon>
        <taxon>Metazoa</taxon>
        <taxon>Cnidaria</taxon>
        <taxon>Anthozoa</taxon>
        <taxon>Hexacorallia</taxon>
        <taxon>Actiniaria</taxon>
        <taxon>Aiptasiidae</taxon>
        <taxon>Exaiptasia</taxon>
    </lineage>
</organism>
<evidence type="ECO:0000313" key="2">
    <source>
        <dbReference type="EnsemblMetazoa" id="XP_020915078.1"/>
    </source>
</evidence>
<feature type="compositionally biased region" description="Low complexity" evidence="1">
    <location>
        <begin position="193"/>
        <end position="202"/>
    </location>
</feature>
<dbReference type="Proteomes" id="UP000887567">
    <property type="component" value="Unplaced"/>
</dbReference>
<evidence type="ECO:0000256" key="1">
    <source>
        <dbReference type="SAM" id="MobiDB-lite"/>
    </source>
</evidence>
<evidence type="ECO:0000313" key="3">
    <source>
        <dbReference type="Proteomes" id="UP000887567"/>
    </source>
</evidence>
<name>A0A913Y6E9_EXADI</name>
<dbReference type="EnsemblMetazoa" id="XM_021059419.2">
    <property type="protein sequence ID" value="XP_020915078.1"/>
    <property type="gene ID" value="LOC110252590"/>
</dbReference>
<proteinExistence type="predicted"/>
<dbReference type="KEGG" id="epa:110252590"/>
<dbReference type="GeneID" id="110252590"/>
<dbReference type="RefSeq" id="XP_020915078.1">
    <property type="nucleotide sequence ID" value="XM_021059419.2"/>
</dbReference>
<protein>
    <submittedName>
        <fullName evidence="2">Uncharacterized protein</fullName>
    </submittedName>
</protein>
<keyword evidence="3" id="KW-1185">Reference proteome</keyword>
<accession>A0A913Y6E9</accession>
<dbReference type="AlphaFoldDB" id="A0A913Y6E9"/>
<sequence>MSCEKFGYEFSWIIPLLCCFPFLYANASTIKASREIENVPAFVGGDLRYSWQINTQNLSRIVLLLDNVHVLSSKKGNFPGTSCVVLMSKKILNLCKNKIKPNSSVKDGKFNLVINRITEKYLDKSVWKLILDYPKTQNLSSSIRIMLKETSAPTPGCPTGSCKPCPPTPGCPTGSCKPCPPNPGCPSIPCPTPSSDNDSSTSQKKAAPEMKS</sequence>
<feature type="region of interest" description="Disordered" evidence="1">
    <location>
        <begin position="190"/>
        <end position="212"/>
    </location>
</feature>
<reference evidence="2" key="1">
    <citation type="submission" date="2022-11" db="UniProtKB">
        <authorList>
            <consortium name="EnsemblMetazoa"/>
        </authorList>
    </citation>
    <scope>IDENTIFICATION</scope>
</reference>